<dbReference type="InterPro" id="IPR029063">
    <property type="entry name" value="SAM-dependent_MTases_sf"/>
</dbReference>
<geneLocation type="plasmid" evidence="2">
    <name>pRGRH0358</name>
</geneLocation>
<accession>A0A0H5Q080</accession>
<reference evidence="2" key="2">
    <citation type="submission" date="2015-07" db="EMBL/GenBank/DDBJ databases">
        <title>Plasmids, circular viruses and viroids from rat gut.</title>
        <authorList>
            <person name="Jorgensen T.J."/>
            <person name="Hansen M.A."/>
            <person name="Xu Z."/>
            <person name="Tabak M.A."/>
            <person name="Sorensen S.J."/>
            <person name="Hansen L.H."/>
        </authorList>
    </citation>
    <scope>NUCLEOTIDE SEQUENCE</scope>
    <source>
        <plasmid evidence="2">pRGRH0358</plasmid>
    </source>
</reference>
<dbReference type="GO" id="GO:0032259">
    <property type="term" value="P:methylation"/>
    <property type="evidence" value="ECO:0007669"/>
    <property type="project" value="InterPro"/>
</dbReference>
<evidence type="ECO:0000259" key="1">
    <source>
        <dbReference type="Pfam" id="PF07669"/>
    </source>
</evidence>
<protein>
    <recommendedName>
        <fullName evidence="1">Type II methyltransferase M.TaqI-like domain-containing protein</fullName>
    </recommendedName>
</protein>
<feature type="domain" description="Type II methyltransferase M.TaqI-like" evidence="1">
    <location>
        <begin position="1"/>
        <end position="90"/>
    </location>
</feature>
<dbReference type="InterPro" id="IPR002052">
    <property type="entry name" value="DNA_methylase_N6_adenine_CS"/>
</dbReference>
<sequence>MKFDFCVGNPPYQEQIANDEDSNSSLSKQLFPLFVQGAIEMGAKHVALITPSRWFVADAQDKSFVKLREFIKSNNHIKALHNFRDAKEVFPNTEIAGGVSYFLYDAQYTGKVKFVGSKKTEYRNLFEEGLDIIISDGDYYSILSKVQHYGSFKSLMDLATGRNAFGVVGKKSELEKTTKTKPFTGSVEVFCAYEEKRYIDRSLIKKNVEIIDKWKIFTSKGNGGAGILTEGKKVAILGKSFVGQPNSICTDSLIPIGCFDSETEAINLQKYMTTKFLRFMVGILKSSQNIYQVVYRFVPVLDFTNESDIDWDKSISEIDKQIYAKFGLSDDEVQLIESLVKEME</sequence>
<dbReference type="GO" id="GO:0006304">
    <property type="term" value="P:DNA modification"/>
    <property type="evidence" value="ECO:0007669"/>
    <property type="project" value="InterPro"/>
</dbReference>
<dbReference type="InterPro" id="IPR011639">
    <property type="entry name" value="MethylTrfase_TaqI-like_dom"/>
</dbReference>
<keyword evidence="2" id="KW-0614">Plasmid</keyword>
<dbReference type="Gene3D" id="3.40.50.150">
    <property type="entry name" value="Vaccinia Virus protein VP39"/>
    <property type="match status" value="1"/>
</dbReference>
<proteinExistence type="predicted"/>
<dbReference type="Pfam" id="PF07669">
    <property type="entry name" value="Eco57I"/>
    <property type="match status" value="1"/>
</dbReference>
<organism evidence="2">
    <name type="scientific">uncultured prokaryote</name>
    <dbReference type="NCBI Taxonomy" id="198431"/>
    <lineage>
        <taxon>unclassified sequences</taxon>
        <taxon>environmental samples</taxon>
    </lineage>
</organism>
<name>A0A0H5Q080_9ZZZZ</name>
<evidence type="ECO:0000313" key="2">
    <source>
        <dbReference type="EMBL" id="CRY94804.1"/>
    </source>
</evidence>
<reference evidence="2" key="1">
    <citation type="submission" date="2015-06" db="EMBL/GenBank/DDBJ databases">
        <authorList>
            <person name="Joergensen T."/>
        </authorList>
    </citation>
    <scope>NUCLEOTIDE SEQUENCE</scope>
    <source>
        <plasmid evidence="2">pRGRH0358</plasmid>
    </source>
</reference>
<dbReference type="GO" id="GO:0008168">
    <property type="term" value="F:methyltransferase activity"/>
    <property type="evidence" value="ECO:0007669"/>
    <property type="project" value="InterPro"/>
</dbReference>
<dbReference type="GO" id="GO:0003676">
    <property type="term" value="F:nucleic acid binding"/>
    <property type="evidence" value="ECO:0007669"/>
    <property type="project" value="InterPro"/>
</dbReference>
<dbReference type="PROSITE" id="PS00092">
    <property type="entry name" value="N6_MTASE"/>
    <property type="match status" value="1"/>
</dbReference>
<dbReference type="SUPFAM" id="SSF53335">
    <property type="entry name" value="S-adenosyl-L-methionine-dependent methyltransferases"/>
    <property type="match status" value="1"/>
</dbReference>
<dbReference type="AlphaFoldDB" id="A0A0H5Q080"/>
<dbReference type="EMBL" id="LN853021">
    <property type="protein sequence ID" value="CRY94804.1"/>
    <property type="molecule type" value="Genomic_DNA"/>
</dbReference>